<evidence type="ECO:0000256" key="1">
    <source>
        <dbReference type="ARBA" id="ARBA00006484"/>
    </source>
</evidence>
<evidence type="ECO:0000313" key="5">
    <source>
        <dbReference type="Proteomes" id="UP000218181"/>
    </source>
</evidence>
<dbReference type="PRINTS" id="PR00080">
    <property type="entry name" value="SDRFAMILY"/>
</dbReference>
<proteinExistence type="inferred from homology"/>
<keyword evidence="5" id="KW-1185">Reference proteome</keyword>
<dbReference type="CDD" id="cd05374">
    <property type="entry name" value="17beta-HSD-like_SDR_c"/>
    <property type="match status" value="1"/>
</dbReference>
<accession>A0A2A5RLS3</accession>
<dbReference type="GO" id="GO:0016491">
    <property type="term" value="F:oxidoreductase activity"/>
    <property type="evidence" value="ECO:0007669"/>
    <property type="project" value="UniProtKB-KW"/>
</dbReference>
<dbReference type="AlphaFoldDB" id="A0A2A5RLS3"/>
<dbReference type="OrthoDB" id="9775296at2"/>
<dbReference type="PRINTS" id="PR00081">
    <property type="entry name" value="GDHRDH"/>
</dbReference>
<dbReference type="InterPro" id="IPR002347">
    <property type="entry name" value="SDR_fam"/>
</dbReference>
<dbReference type="Proteomes" id="UP000218181">
    <property type="component" value="Unassembled WGS sequence"/>
</dbReference>
<evidence type="ECO:0000313" key="4">
    <source>
        <dbReference type="EMBL" id="PCS00220.1"/>
    </source>
</evidence>
<comment type="caution">
    <text evidence="4">The sequence shown here is derived from an EMBL/GenBank/DDBJ whole genome shotgun (WGS) entry which is preliminary data.</text>
</comment>
<dbReference type="PANTHER" id="PTHR44169:SF6">
    <property type="entry name" value="NADPH-DEPENDENT 1-ACYLDIHYDROXYACETONE PHOSPHATE REDUCTASE"/>
    <property type="match status" value="1"/>
</dbReference>
<organism evidence="4 5">
    <name type="scientific">Lactococcus fujiensis JCM 16395</name>
    <dbReference type="NCBI Taxonomy" id="1291764"/>
    <lineage>
        <taxon>Bacteria</taxon>
        <taxon>Bacillati</taxon>
        <taxon>Bacillota</taxon>
        <taxon>Bacilli</taxon>
        <taxon>Lactobacillales</taxon>
        <taxon>Streptococcaceae</taxon>
        <taxon>Lactococcus</taxon>
    </lineage>
</organism>
<dbReference type="Gene3D" id="3.40.50.720">
    <property type="entry name" value="NAD(P)-binding Rossmann-like Domain"/>
    <property type="match status" value="1"/>
</dbReference>
<evidence type="ECO:0000256" key="3">
    <source>
        <dbReference type="RuleBase" id="RU000363"/>
    </source>
</evidence>
<sequence length="280" mass="31031">MTEKTVLITGASNGMGLEAAKLFASKGWHVIAGARRVEKIPVDPQIMALKLDVTDHDSNVNFVESALAKTGRIDVLVNNAGYGEYGPAEEIPMSLIRKQFETNFFGAVELTQLVLPTMRAQKFGRIVNISSIGGDVYMPLGAYYHATKAALQQWSDVLNLEVEPFGIRSICIQPGGTQSSWGNIAFENAKKNLAAQSPYLPLVEAVSAGMESFMKNAPTSADLAKIFYKAATDVKPQLRYFNAFSDKVMVKVARHHQKLFYHVMRRMIKHFEQTTKNLDQ</sequence>
<dbReference type="Pfam" id="PF00106">
    <property type="entry name" value="adh_short"/>
    <property type="match status" value="1"/>
</dbReference>
<dbReference type="STRING" id="1291764.GCA_001311235_02383"/>
<dbReference type="EMBL" id="JXJU01000005">
    <property type="protein sequence ID" value="PCS00220.1"/>
    <property type="molecule type" value="Genomic_DNA"/>
</dbReference>
<gene>
    <name evidence="4" type="ORF">RT41_GL001531</name>
</gene>
<dbReference type="InterPro" id="IPR036291">
    <property type="entry name" value="NAD(P)-bd_dom_sf"/>
</dbReference>
<dbReference type="SUPFAM" id="SSF51735">
    <property type="entry name" value="NAD(P)-binding Rossmann-fold domains"/>
    <property type="match status" value="1"/>
</dbReference>
<keyword evidence="2" id="KW-0560">Oxidoreductase</keyword>
<dbReference type="PANTHER" id="PTHR44169">
    <property type="entry name" value="NADPH-DEPENDENT 1-ACYLDIHYDROXYACETONE PHOSPHATE REDUCTASE"/>
    <property type="match status" value="1"/>
</dbReference>
<dbReference type="RefSeq" id="WP_096818034.1">
    <property type="nucleotide sequence ID" value="NZ_JXJU01000005.1"/>
</dbReference>
<evidence type="ECO:0000256" key="2">
    <source>
        <dbReference type="ARBA" id="ARBA00023002"/>
    </source>
</evidence>
<protein>
    <submittedName>
        <fullName evidence="4">Short-chain dehydrogenase</fullName>
    </submittedName>
</protein>
<name>A0A2A5RLS3_9LACT</name>
<comment type="similarity">
    <text evidence="1 3">Belongs to the short-chain dehydrogenases/reductases (SDR) family.</text>
</comment>
<reference evidence="4 5" key="1">
    <citation type="submission" date="2014-12" db="EMBL/GenBank/DDBJ databases">
        <title>Draft genome sequences of 10 type strains of Lactococcus.</title>
        <authorList>
            <person name="Sun Z."/>
            <person name="Zhong Z."/>
            <person name="Liu W."/>
            <person name="Zhang W."/>
            <person name="Zhang H."/>
        </authorList>
    </citation>
    <scope>NUCLEOTIDE SEQUENCE [LARGE SCALE GENOMIC DNA]</scope>
    <source>
        <strain evidence="4 5">JCM 16395</strain>
    </source>
</reference>